<dbReference type="Gene3D" id="3.30.1490.270">
    <property type="match status" value="1"/>
</dbReference>
<reference evidence="3 4" key="1">
    <citation type="submission" date="2018-12" db="EMBL/GenBank/DDBJ databases">
        <authorList>
            <consortium name="Pathogen Informatics"/>
        </authorList>
    </citation>
    <scope>NUCLEOTIDE SEQUENCE [LARGE SCALE GENOMIC DNA]</scope>
    <source>
        <strain evidence="3 4">NCTC13652</strain>
    </source>
</reference>
<dbReference type="PANTHER" id="PTHR34595">
    <property type="entry name" value="BLR5612 PROTEIN"/>
    <property type="match status" value="1"/>
</dbReference>
<dbReference type="Pfam" id="PF14403">
    <property type="entry name" value="CP_ATPgrasp_2"/>
    <property type="match status" value="1"/>
</dbReference>
<evidence type="ECO:0000313" key="3">
    <source>
        <dbReference type="EMBL" id="VEI04393.1"/>
    </source>
</evidence>
<dbReference type="InterPro" id="IPR025841">
    <property type="entry name" value="CP_ATPgrasp_2"/>
</dbReference>
<dbReference type="InterPro" id="IPR016450">
    <property type="entry name" value="UCP005522"/>
</dbReference>
<accession>A0A3S4USU3</accession>
<evidence type="ECO:0000313" key="4">
    <source>
        <dbReference type="Proteomes" id="UP000277858"/>
    </source>
</evidence>
<sequence length="547" mass="59494">MPGMESLLDGYPISPSIHDELLGADAVRPPCERLASEFDRLGVDEVRSRAAYLASRYVDSGVTFDLGGTEKPFPLDIMPRIITAPEWSTISTGVAQRVYALERFLGDIYGTGKVFDDGVVPRRLIVTSPNFAREVAGITPANGVRIHVAGIDLIRDGEGTMRVLEDNVRIPSGVSYVLTNRAAMAGAMPDVMRQYDVEPVDIYPSRLRAALEAAAPAGVSEPNVVVLTPGMYNSAYYEHSLLARTMGVPLVEGPDLVCQQGRVYVRTTQGLNRVDVIYRRVDDEFLDPVHFRGDTVLGAAGLVSAMANGTVTIANGIGNGVADDKLIYTYLPDLIRYYCGEEPVLPNVDSWRLEEPGALEEVLDRLDELVVKPVDGSGGKGIIMGPECTREELDAARVKLRCDPRGWIAQPLIQLSTVPTFVGDRLQPRRVDLRPFAINDGDAIWVLPGGLTRVALREGQFIVNSSQGGGSKDTWVLADRGAAEHDSVPAIQLQTVSPEVPMSPLVGTEPMEKPDRSVWEAQQGQQQQTRQVRGGHDESADEVVKPC</sequence>
<dbReference type="Proteomes" id="UP000277858">
    <property type="component" value="Chromosome"/>
</dbReference>
<dbReference type="EMBL" id="LR134473">
    <property type="protein sequence ID" value="VEI04393.1"/>
    <property type="molecule type" value="Genomic_DNA"/>
</dbReference>
<evidence type="ECO:0000259" key="2">
    <source>
        <dbReference type="Pfam" id="PF14403"/>
    </source>
</evidence>
<feature type="compositionally biased region" description="Low complexity" evidence="1">
    <location>
        <begin position="522"/>
        <end position="532"/>
    </location>
</feature>
<gene>
    <name evidence="3" type="ORF">NCTC13652_02624</name>
</gene>
<proteinExistence type="predicted"/>
<dbReference type="PIRSF" id="PIRSF005522">
    <property type="entry name" value="UCP005522"/>
    <property type="match status" value="1"/>
</dbReference>
<feature type="region of interest" description="Disordered" evidence="1">
    <location>
        <begin position="497"/>
        <end position="547"/>
    </location>
</feature>
<name>A0A3S4USU3_9ACTN</name>
<dbReference type="SUPFAM" id="SSF56059">
    <property type="entry name" value="Glutathione synthetase ATP-binding domain-like"/>
    <property type="match status" value="1"/>
</dbReference>
<keyword evidence="4" id="KW-1185">Reference proteome</keyword>
<dbReference type="STRING" id="1122997.GCA_000425285_00544"/>
<protein>
    <submittedName>
        <fullName evidence="3">Domain of uncharacterized function (DUF404)</fullName>
    </submittedName>
</protein>
<feature type="domain" description="Circularly permuted ATP-grasp type 2" evidence="2">
    <location>
        <begin position="79"/>
        <end position="455"/>
    </location>
</feature>
<dbReference type="AlphaFoldDB" id="A0A3S4USU3"/>
<dbReference type="Gene3D" id="3.40.50.11290">
    <property type="match status" value="1"/>
</dbReference>
<evidence type="ECO:0000256" key="1">
    <source>
        <dbReference type="SAM" id="MobiDB-lite"/>
    </source>
</evidence>
<dbReference type="InterPro" id="IPR051680">
    <property type="entry name" value="ATP-dep_Glu-Cys_Ligase-2"/>
</dbReference>
<dbReference type="PANTHER" id="PTHR34595:SF7">
    <property type="entry name" value="SLL1039 PROTEIN"/>
    <property type="match status" value="1"/>
</dbReference>
<feature type="compositionally biased region" description="Basic and acidic residues" evidence="1">
    <location>
        <begin position="534"/>
        <end position="547"/>
    </location>
</feature>
<organism evidence="3 4">
    <name type="scientific">Acidipropionibacterium jensenii</name>
    <dbReference type="NCBI Taxonomy" id="1749"/>
    <lineage>
        <taxon>Bacteria</taxon>
        <taxon>Bacillati</taxon>
        <taxon>Actinomycetota</taxon>
        <taxon>Actinomycetes</taxon>
        <taxon>Propionibacteriales</taxon>
        <taxon>Propionibacteriaceae</taxon>
        <taxon>Acidipropionibacterium</taxon>
    </lineage>
</organism>